<dbReference type="Proteomes" id="UP001589836">
    <property type="component" value="Unassembled WGS sequence"/>
</dbReference>
<feature type="transmembrane region" description="Helical" evidence="8">
    <location>
        <begin position="224"/>
        <end position="243"/>
    </location>
</feature>
<feature type="transmembrane region" description="Helical" evidence="8">
    <location>
        <begin position="133"/>
        <end position="154"/>
    </location>
</feature>
<comment type="subcellular location">
    <subcellularLocation>
        <location evidence="1">Cell membrane</location>
        <topology evidence="1">Multi-pass membrane protein</topology>
    </subcellularLocation>
</comment>
<feature type="transmembrane region" description="Helical" evidence="8">
    <location>
        <begin position="433"/>
        <end position="453"/>
    </location>
</feature>
<feature type="transmembrane region" description="Helical" evidence="8">
    <location>
        <begin position="46"/>
        <end position="64"/>
    </location>
</feature>
<comment type="similarity">
    <text evidence="2">Belongs to the BCCT transporter (TC 2.A.15) family.</text>
</comment>
<evidence type="ECO:0000256" key="5">
    <source>
        <dbReference type="ARBA" id="ARBA00022692"/>
    </source>
</evidence>
<accession>A0ABV6LUD6</accession>
<name>A0ABV6LUD6_9BACI</name>
<evidence type="ECO:0000256" key="3">
    <source>
        <dbReference type="ARBA" id="ARBA00022448"/>
    </source>
</evidence>
<feature type="transmembrane region" description="Helical" evidence="8">
    <location>
        <begin position="312"/>
        <end position="330"/>
    </location>
</feature>
<dbReference type="PANTHER" id="PTHR30047">
    <property type="entry name" value="HIGH-AFFINITY CHOLINE TRANSPORT PROTEIN-RELATED"/>
    <property type="match status" value="1"/>
</dbReference>
<feature type="transmembrane region" description="Helical" evidence="8">
    <location>
        <begin position="7"/>
        <end position="26"/>
    </location>
</feature>
<proteinExistence type="inferred from homology"/>
<dbReference type="RefSeq" id="WP_377351677.1">
    <property type="nucleotide sequence ID" value="NZ_JBHLTP010000023.1"/>
</dbReference>
<feature type="transmembrane region" description="Helical" evidence="8">
    <location>
        <begin position="84"/>
        <end position="104"/>
    </location>
</feature>
<keyword evidence="7 8" id="KW-0472">Membrane</keyword>
<keyword evidence="3" id="KW-0813">Transport</keyword>
<comment type="caution">
    <text evidence="9">The sequence shown here is derived from an EMBL/GenBank/DDBJ whole genome shotgun (WGS) entry which is preliminary data.</text>
</comment>
<dbReference type="Pfam" id="PF02028">
    <property type="entry name" value="BCCT"/>
    <property type="match status" value="1"/>
</dbReference>
<dbReference type="NCBIfam" id="TIGR00842">
    <property type="entry name" value="bcct"/>
    <property type="match status" value="1"/>
</dbReference>
<feature type="transmembrane region" description="Helical" evidence="8">
    <location>
        <begin position="342"/>
        <end position="367"/>
    </location>
</feature>
<keyword evidence="6 8" id="KW-1133">Transmembrane helix</keyword>
<sequence length="491" mass="54147">MNKFTNLFWVAIWIGIVFVGWGVIFPENLNEVMMTLRNSVLDQFGWFYQLIVSLFFIVGIFIAMSKYGKIKLGDDDDTPEYSTATWFAMLFSAGMGVGLLFWGVSEPVAHYSNPPFGEPNTIKSANKGLEYTYLHWGFHAWGIYAIVGLGLAYYKFKKKLPGMMSATLYPLLGSRVNGPIGYVVDIISVFATLFGVTIALGIGASQINSGLNYLMGIPVNFPTQLGIMGITAILFIYSASSGLSKGIKYLSNANLILAVLLFFSFLFLGPTQFMLETFTSTFGSYVQNLPSMGLRFAPFTEEDNQWVKDWTIFYWAWFISWTPFVSTFIARVSKGRTVREFVTAVIIAPTIVCTLWFGVFGSAGLYFDLVQGMDVSGKSLETALFYVYDQLPLSGFLSIISLILIFTFFVTSGDSATFVLGMQTSNGSLNPPFFVKFSWGIIMTAIAAILMGTGGLDGLQAATIISGLPLSFILLGTVVGLFKSFSQELRD</sequence>
<evidence type="ECO:0000256" key="6">
    <source>
        <dbReference type="ARBA" id="ARBA00022989"/>
    </source>
</evidence>
<evidence type="ECO:0000313" key="9">
    <source>
        <dbReference type="EMBL" id="MFC0525884.1"/>
    </source>
</evidence>
<dbReference type="InterPro" id="IPR000060">
    <property type="entry name" value="BCCT_transptr"/>
</dbReference>
<reference evidence="9 10" key="1">
    <citation type="submission" date="2024-09" db="EMBL/GenBank/DDBJ databases">
        <authorList>
            <person name="Sun Q."/>
            <person name="Mori K."/>
        </authorList>
    </citation>
    <scope>NUCLEOTIDE SEQUENCE [LARGE SCALE GENOMIC DNA]</scope>
    <source>
        <strain evidence="9 10">NCAIM B.02529</strain>
    </source>
</reference>
<evidence type="ECO:0000256" key="4">
    <source>
        <dbReference type="ARBA" id="ARBA00022475"/>
    </source>
</evidence>
<protein>
    <submittedName>
        <fullName evidence="9">BCCT family transporter</fullName>
    </submittedName>
</protein>
<evidence type="ECO:0000313" key="10">
    <source>
        <dbReference type="Proteomes" id="UP001589836"/>
    </source>
</evidence>
<feature type="transmembrane region" description="Helical" evidence="8">
    <location>
        <begin position="255"/>
        <end position="275"/>
    </location>
</feature>
<feature type="transmembrane region" description="Helical" evidence="8">
    <location>
        <begin position="459"/>
        <end position="482"/>
    </location>
</feature>
<keyword evidence="10" id="KW-1185">Reference proteome</keyword>
<feature type="transmembrane region" description="Helical" evidence="8">
    <location>
        <begin position="396"/>
        <end position="421"/>
    </location>
</feature>
<keyword evidence="5 8" id="KW-0812">Transmembrane</keyword>
<gene>
    <name evidence="9" type="ORF">ACFFGV_20105</name>
</gene>
<feature type="transmembrane region" description="Helical" evidence="8">
    <location>
        <begin position="182"/>
        <end position="204"/>
    </location>
</feature>
<dbReference type="PANTHER" id="PTHR30047:SF7">
    <property type="entry name" value="HIGH-AFFINITY CHOLINE TRANSPORT PROTEIN"/>
    <property type="match status" value="1"/>
</dbReference>
<organism evidence="9 10">
    <name type="scientific">Pontibacillus salicampi</name>
    <dbReference type="NCBI Taxonomy" id="1449801"/>
    <lineage>
        <taxon>Bacteria</taxon>
        <taxon>Bacillati</taxon>
        <taxon>Bacillota</taxon>
        <taxon>Bacilli</taxon>
        <taxon>Bacillales</taxon>
        <taxon>Bacillaceae</taxon>
        <taxon>Pontibacillus</taxon>
    </lineage>
</organism>
<evidence type="ECO:0000256" key="8">
    <source>
        <dbReference type="SAM" id="Phobius"/>
    </source>
</evidence>
<evidence type="ECO:0000256" key="7">
    <source>
        <dbReference type="ARBA" id="ARBA00023136"/>
    </source>
</evidence>
<keyword evidence="4" id="KW-1003">Cell membrane</keyword>
<evidence type="ECO:0000256" key="2">
    <source>
        <dbReference type="ARBA" id="ARBA00005658"/>
    </source>
</evidence>
<dbReference type="EMBL" id="JBHLTP010000023">
    <property type="protein sequence ID" value="MFC0525884.1"/>
    <property type="molecule type" value="Genomic_DNA"/>
</dbReference>
<evidence type="ECO:0000256" key="1">
    <source>
        <dbReference type="ARBA" id="ARBA00004651"/>
    </source>
</evidence>